<feature type="domain" description="AAA+ ATPase" evidence="2">
    <location>
        <begin position="35"/>
        <end position="200"/>
    </location>
</feature>
<organism evidence="3 4">
    <name type="scientific">Gaiella occulta</name>
    <dbReference type="NCBI Taxonomy" id="1002870"/>
    <lineage>
        <taxon>Bacteria</taxon>
        <taxon>Bacillati</taxon>
        <taxon>Actinomycetota</taxon>
        <taxon>Thermoleophilia</taxon>
        <taxon>Gaiellales</taxon>
        <taxon>Gaiellaceae</taxon>
        <taxon>Gaiella</taxon>
    </lineage>
</organism>
<evidence type="ECO:0000259" key="2">
    <source>
        <dbReference type="SMART" id="SM00382"/>
    </source>
</evidence>
<dbReference type="Proteomes" id="UP000254134">
    <property type="component" value="Unassembled WGS sequence"/>
</dbReference>
<dbReference type="Gene3D" id="3.40.50.300">
    <property type="entry name" value="P-loop containing nucleotide triphosphate hydrolases"/>
    <property type="match status" value="1"/>
</dbReference>
<dbReference type="CDD" id="cd00009">
    <property type="entry name" value="AAA"/>
    <property type="match status" value="1"/>
</dbReference>
<keyword evidence="4" id="KW-1185">Reference proteome</keyword>
<comment type="similarity">
    <text evidence="1">Belongs to the CbbQ/NirQ/NorQ/GpvN family.</text>
</comment>
<evidence type="ECO:0000313" key="4">
    <source>
        <dbReference type="Proteomes" id="UP000254134"/>
    </source>
</evidence>
<dbReference type="PANTHER" id="PTHR42759:SF1">
    <property type="entry name" value="MAGNESIUM-CHELATASE SUBUNIT CHLD"/>
    <property type="match status" value="1"/>
</dbReference>
<accession>A0A7M2Z0A3</accession>
<dbReference type="SMART" id="SM00382">
    <property type="entry name" value="AAA"/>
    <property type="match status" value="1"/>
</dbReference>
<sequence>MRGFESIEALEDALRAQHYLVDEGLATVLFLALRLGKPLLVEGEPGVGKTELAKALAAAAGAPLHRLQCYEGIDVHHALYDWDYPRQLLHLRAGGSGQLYAEEFLLRRPLLEALDGSGGVLLIDELDRADDEFEAFLLEFLSDFQVTIPEIGVVSAERPPAVIITSNRTRDLHEALKRRCLYHWIDHPDLERETQILRVRLPELPESLVRQVCGFVHELRWLDLYRLPGVGETLDWAQSLAALGREEIDTVATDRTLGALLKSRDDIERLRADGLEERVARVRDAPG</sequence>
<dbReference type="SUPFAM" id="SSF52540">
    <property type="entry name" value="P-loop containing nucleoside triphosphate hydrolases"/>
    <property type="match status" value="1"/>
</dbReference>
<evidence type="ECO:0000256" key="1">
    <source>
        <dbReference type="ARBA" id="ARBA00009417"/>
    </source>
</evidence>
<dbReference type="GO" id="GO:0005524">
    <property type="term" value="F:ATP binding"/>
    <property type="evidence" value="ECO:0007669"/>
    <property type="project" value="InterPro"/>
</dbReference>
<name>A0A7M2Z0A3_9ACTN</name>
<dbReference type="Pfam" id="PF07728">
    <property type="entry name" value="AAA_5"/>
    <property type="match status" value="1"/>
</dbReference>
<dbReference type="EMBL" id="QQZY01000001">
    <property type="protein sequence ID" value="RDI75836.1"/>
    <property type="molecule type" value="Genomic_DNA"/>
</dbReference>
<dbReference type="RefSeq" id="WP_114794720.1">
    <property type="nucleotide sequence ID" value="NZ_QQZY01000001.1"/>
</dbReference>
<dbReference type="PRINTS" id="PR00300">
    <property type="entry name" value="CLPPROTEASEA"/>
</dbReference>
<dbReference type="InterPro" id="IPR011704">
    <property type="entry name" value="ATPase_dyneun-rel_AAA"/>
</dbReference>
<evidence type="ECO:0000313" key="3">
    <source>
        <dbReference type="EMBL" id="RDI75836.1"/>
    </source>
</evidence>
<dbReference type="InterPro" id="IPR050764">
    <property type="entry name" value="CbbQ/NirQ/NorQ/GpvN"/>
</dbReference>
<comment type="caution">
    <text evidence="3">The sequence shown here is derived from an EMBL/GenBank/DDBJ whole genome shotgun (WGS) entry which is preliminary data.</text>
</comment>
<dbReference type="InterPro" id="IPR001270">
    <property type="entry name" value="ClpA/B"/>
</dbReference>
<dbReference type="OrthoDB" id="9783370at2"/>
<protein>
    <submittedName>
        <fullName evidence="3">MoxR-like ATPase</fullName>
    </submittedName>
</protein>
<reference evidence="3 4" key="1">
    <citation type="submission" date="2018-07" db="EMBL/GenBank/DDBJ databases">
        <title>High-quality-draft genome sequence of Gaiella occulta.</title>
        <authorList>
            <person name="Severino R."/>
            <person name="Froufe H.J.C."/>
            <person name="Rainey F.A."/>
            <person name="Barroso C."/>
            <person name="Albuquerque L."/>
            <person name="Lobo-Da-Cunha A."/>
            <person name="Da Costa M.S."/>
            <person name="Egas C."/>
        </authorList>
    </citation>
    <scope>NUCLEOTIDE SEQUENCE [LARGE SCALE GENOMIC DNA]</scope>
    <source>
        <strain evidence="3 4">F2-233</strain>
    </source>
</reference>
<dbReference type="InterPro" id="IPR027417">
    <property type="entry name" value="P-loop_NTPase"/>
</dbReference>
<dbReference type="PANTHER" id="PTHR42759">
    <property type="entry name" value="MOXR FAMILY PROTEIN"/>
    <property type="match status" value="1"/>
</dbReference>
<gene>
    <name evidence="3" type="ORF">Gocc_0255</name>
</gene>
<dbReference type="GO" id="GO:0016887">
    <property type="term" value="F:ATP hydrolysis activity"/>
    <property type="evidence" value="ECO:0007669"/>
    <property type="project" value="InterPro"/>
</dbReference>
<proteinExistence type="inferred from homology"/>
<reference evidence="4" key="2">
    <citation type="journal article" date="2019" name="MicrobiologyOpen">
        <title>High-quality draft genome sequence of Gaiella occulta isolated from a 150 meter deep mineral water borehole and comparison with the genome sequences of other deep-branching lineages of the phylum Actinobacteria.</title>
        <authorList>
            <person name="Severino R."/>
            <person name="Froufe H.J.C."/>
            <person name="Barroso C."/>
            <person name="Albuquerque L."/>
            <person name="Lobo-da-Cunha A."/>
            <person name="da Costa M.S."/>
            <person name="Egas C."/>
        </authorList>
    </citation>
    <scope>NUCLEOTIDE SEQUENCE [LARGE SCALE GENOMIC DNA]</scope>
    <source>
        <strain evidence="4">F2-233</strain>
    </source>
</reference>
<dbReference type="AlphaFoldDB" id="A0A7M2Z0A3"/>
<dbReference type="InterPro" id="IPR003593">
    <property type="entry name" value="AAA+_ATPase"/>
</dbReference>